<feature type="non-terminal residue" evidence="3">
    <location>
        <position position="232"/>
    </location>
</feature>
<feature type="region of interest" description="Disordered" evidence="1">
    <location>
        <begin position="1"/>
        <end position="41"/>
    </location>
</feature>
<feature type="domain" description="B30.2/SPRY" evidence="2">
    <location>
        <begin position="37"/>
        <end position="232"/>
    </location>
</feature>
<dbReference type="SMART" id="SM00449">
    <property type="entry name" value="SPRY"/>
    <property type="match status" value="1"/>
</dbReference>
<dbReference type="InterPro" id="IPR043136">
    <property type="entry name" value="B30.2/SPRY_sf"/>
</dbReference>
<dbReference type="InterPro" id="IPR001870">
    <property type="entry name" value="B30.2/SPRY"/>
</dbReference>
<evidence type="ECO:0000259" key="2">
    <source>
        <dbReference type="PROSITE" id="PS50188"/>
    </source>
</evidence>
<keyword evidence="4" id="KW-1185">Reference proteome</keyword>
<dbReference type="AlphaFoldDB" id="A0AAD7S059"/>
<reference evidence="3" key="1">
    <citation type="journal article" date="2023" name="Science">
        <title>Genome structures resolve the early diversification of teleost fishes.</title>
        <authorList>
            <person name="Parey E."/>
            <person name="Louis A."/>
            <person name="Montfort J."/>
            <person name="Bouchez O."/>
            <person name="Roques C."/>
            <person name="Iampietro C."/>
            <person name="Lluch J."/>
            <person name="Castinel A."/>
            <person name="Donnadieu C."/>
            <person name="Desvignes T."/>
            <person name="Floi Bucao C."/>
            <person name="Jouanno E."/>
            <person name="Wen M."/>
            <person name="Mejri S."/>
            <person name="Dirks R."/>
            <person name="Jansen H."/>
            <person name="Henkel C."/>
            <person name="Chen W.J."/>
            <person name="Zahm M."/>
            <person name="Cabau C."/>
            <person name="Klopp C."/>
            <person name="Thompson A.W."/>
            <person name="Robinson-Rechavi M."/>
            <person name="Braasch I."/>
            <person name="Lecointre G."/>
            <person name="Bobe J."/>
            <person name="Postlethwait J.H."/>
            <person name="Berthelot C."/>
            <person name="Roest Crollius H."/>
            <person name="Guiguen Y."/>
        </authorList>
    </citation>
    <scope>NUCLEOTIDE SEQUENCE</scope>
    <source>
        <strain evidence="3">NC1722</strain>
    </source>
</reference>
<dbReference type="InterPro" id="IPR050143">
    <property type="entry name" value="TRIM/RBCC"/>
</dbReference>
<accession>A0AAD7S059</accession>
<dbReference type="Proteomes" id="UP001221898">
    <property type="component" value="Unassembled WGS sequence"/>
</dbReference>
<name>A0AAD7S059_9TELE</name>
<comment type="caution">
    <text evidence="3">The sequence shown here is derived from an EMBL/GenBank/DDBJ whole genome shotgun (WGS) entry which is preliminary data.</text>
</comment>
<sequence>PKNSGKDSVELERTPLSSEENKTLVAEEEKSRDSIEGTSTTVQGKEWKDVIKHAVNIELDNETSHVCLKISGAKSVSYTPESQNKTSSMRFLCHPCVVGKQSFPYGQHYWEVEVEDPVRREVKKSWRVGVAAASVDRRSSDPLSTEKRFWLFSYDETKGCHANTHPAETVFKGLKLKRLGVLLDCDKQTVSFYNPEQKELLFTHKELCKGAILPLFSPGESDFCPLTITDLK</sequence>
<evidence type="ECO:0000313" key="4">
    <source>
        <dbReference type="Proteomes" id="UP001221898"/>
    </source>
</evidence>
<dbReference type="InterPro" id="IPR003877">
    <property type="entry name" value="SPRY_dom"/>
</dbReference>
<dbReference type="Pfam" id="PF00622">
    <property type="entry name" value="SPRY"/>
    <property type="match status" value="1"/>
</dbReference>
<gene>
    <name evidence="3" type="ORF">AAFF_G00060890</name>
</gene>
<protein>
    <recommendedName>
        <fullName evidence="2">B30.2/SPRY domain-containing protein</fullName>
    </recommendedName>
</protein>
<organism evidence="3 4">
    <name type="scientific">Aldrovandia affinis</name>
    <dbReference type="NCBI Taxonomy" id="143900"/>
    <lineage>
        <taxon>Eukaryota</taxon>
        <taxon>Metazoa</taxon>
        <taxon>Chordata</taxon>
        <taxon>Craniata</taxon>
        <taxon>Vertebrata</taxon>
        <taxon>Euteleostomi</taxon>
        <taxon>Actinopterygii</taxon>
        <taxon>Neopterygii</taxon>
        <taxon>Teleostei</taxon>
        <taxon>Notacanthiformes</taxon>
        <taxon>Halosauridae</taxon>
        <taxon>Aldrovandia</taxon>
    </lineage>
</organism>
<feature type="compositionally biased region" description="Basic and acidic residues" evidence="1">
    <location>
        <begin position="1"/>
        <end position="35"/>
    </location>
</feature>
<dbReference type="PANTHER" id="PTHR24103">
    <property type="entry name" value="E3 UBIQUITIN-PROTEIN LIGASE TRIM"/>
    <property type="match status" value="1"/>
</dbReference>
<dbReference type="PRINTS" id="PR01407">
    <property type="entry name" value="BUTYPHLNCDUF"/>
</dbReference>
<dbReference type="Gene3D" id="2.60.120.920">
    <property type="match status" value="1"/>
</dbReference>
<dbReference type="SUPFAM" id="SSF49899">
    <property type="entry name" value="Concanavalin A-like lectins/glucanases"/>
    <property type="match status" value="1"/>
</dbReference>
<evidence type="ECO:0000256" key="1">
    <source>
        <dbReference type="SAM" id="MobiDB-lite"/>
    </source>
</evidence>
<proteinExistence type="predicted"/>
<dbReference type="EMBL" id="JAINUG010000137">
    <property type="protein sequence ID" value="KAJ8393367.1"/>
    <property type="molecule type" value="Genomic_DNA"/>
</dbReference>
<dbReference type="PROSITE" id="PS50188">
    <property type="entry name" value="B302_SPRY"/>
    <property type="match status" value="1"/>
</dbReference>
<evidence type="ECO:0000313" key="3">
    <source>
        <dbReference type="EMBL" id="KAJ8393367.1"/>
    </source>
</evidence>
<dbReference type="InterPro" id="IPR003879">
    <property type="entry name" value="Butyrophylin_SPRY"/>
</dbReference>
<dbReference type="InterPro" id="IPR013320">
    <property type="entry name" value="ConA-like_dom_sf"/>
</dbReference>